<dbReference type="AlphaFoldDB" id="A0AAE0YG16"/>
<accession>A0AAE0YG16</accession>
<evidence type="ECO:0000256" key="1">
    <source>
        <dbReference type="SAM" id="MobiDB-lite"/>
    </source>
</evidence>
<evidence type="ECO:0000313" key="3">
    <source>
        <dbReference type="Proteomes" id="UP001283361"/>
    </source>
</evidence>
<feature type="compositionally biased region" description="Gly residues" evidence="1">
    <location>
        <begin position="1"/>
        <end position="10"/>
    </location>
</feature>
<gene>
    <name evidence="2" type="ORF">RRG08_030804</name>
</gene>
<comment type="caution">
    <text evidence="2">The sequence shown here is derived from an EMBL/GenBank/DDBJ whole genome shotgun (WGS) entry which is preliminary data.</text>
</comment>
<feature type="region of interest" description="Disordered" evidence="1">
    <location>
        <begin position="1"/>
        <end position="20"/>
    </location>
</feature>
<protein>
    <submittedName>
        <fullName evidence="2">Uncharacterized protein</fullName>
    </submittedName>
</protein>
<proteinExistence type="predicted"/>
<feature type="region of interest" description="Disordered" evidence="1">
    <location>
        <begin position="41"/>
        <end position="60"/>
    </location>
</feature>
<organism evidence="2 3">
    <name type="scientific">Elysia crispata</name>
    <name type="common">lettuce slug</name>
    <dbReference type="NCBI Taxonomy" id="231223"/>
    <lineage>
        <taxon>Eukaryota</taxon>
        <taxon>Metazoa</taxon>
        <taxon>Spiralia</taxon>
        <taxon>Lophotrochozoa</taxon>
        <taxon>Mollusca</taxon>
        <taxon>Gastropoda</taxon>
        <taxon>Heterobranchia</taxon>
        <taxon>Euthyneura</taxon>
        <taxon>Panpulmonata</taxon>
        <taxon>Sacoglossa</taxon>
        <taxon>Placobranchoidea</taxon>
        <taxon>Plakobranchidae</taxon>
        <taxon>Elysia</taxon>
    </lineage>
</organism>
<dbReference type="Proteomes" id="UP001283361">
    <property type="component" value="Unassembled WGS sequence"/>
</dbReference>
<reference evidence="2" key="1">
    <citation type="journal article" date="2023" name="G3 (Bethesda)">
        <title>A reference genome for the long-term kleptoplast-retaining sea slug Elysia crispata morphotype clarki.</title>
        <authorList>
            <person name="Eastman K.E."/>
            <person name="Pendleton A.L."/>
            <person name="Shaikh M.A."/>
            <person name="Suttiyut T."/>
            <person name="Ogas R."/>
            <person name="Tomko P."/>
            <person name="Gavelis G."/>
            <person name="Widhalm J.R."/>
            <person name="Wisecaver J.H."/>
        </authorList>
    </citation>
    <scope>NUCLEOTIDE SEQUENCE</scope>
    <source>
        <strain evidence="2">ECLA1</strain>
    </source>
</reference>
<keyword evidence="3" id="KW-1185">Reference proteome</keyword>
<sequence>MFRWGVGGKSGNEYQPPRPSSTAGLQYLWLSAMTAFEEGSMRKNRVEKKPGPSDFDLGLSSRDGFPVEGHGVKSCF</sequence>
<dbReference type="EMBL" id="JAWDGP010006299">
    <property type="protein sequence ID" value="KAK3743683.1"/>
    <property type="molecule type" value="Genomic_DNA"/>
</dbReference>
<evidence type="ECO:0000313" key="2">
    <source>
        <dbReference type="EMBL" id="KAK3743683.1"/>
    </source>
</evidence>
<name>A0AAE0YG16_9GAST</name>